<keyword evidence="7" id="KW-1133">Transmembrane helix</keyword>
<feature type="transmembrane region" description="Helical" evidence="7">
    <location>
        <begin position="42"/>
        <end position="69"/>
    </location>
</feature>
<organism evidence="9 10">
    <name type="scientific">Pseudodesulfovibrio nedwellii</name>
    <dbReference type="NCBI Taxonomy" id="2973072"/>
    <lineage>
        <taxon>Bacteria</taxon>
        <taxon>Pseudomonadati</taxon>
        <taxon>Thermodesulfobacteriota</taxon>
        <taxon>Desulfovibrionia</taxon>
        <taxon>Desulfovibrionales</taxon>
        <taxon>Desulfovibrionaceae</taxon>
    </lineage>
</organism>
<dbReference type="InterPro" id="IPR017900">
    <property type="entry name" value="4Fe4S_Fe_S_CS"/>
</dbReference>
<feature type="domain" description="4Fe-4S ferredoxin-type" evidence="8">
    <location>
        <begin position="171"/>
        <end position="200"/>
    </location>
</feature>
<evidence type="ECO:0000256" key="4">
    <source>
        <dbReference type="ARBA" id="ARBA00023004"/>
    </source>
</evidence>
<protein>
    <recommendedName>
        <fullName evidence="8">4Fe-4S ferredoxin-type domain-containing protein</fullName>
    </recommendedName>
</protein>
<gene>
    <name evidence="9" type="ORF">SYK_16020</name>
</gene>
<sequence length="261" mass="30266">MKIFKKDTPLTLSRDAIRLFFALNFYLFVKTLGMDFELETEYVVMASIVIFGPLFCGWTCPFGAASYFMTRIGNKLFPKLQFNIPQPYDKWLRLIRYVLLACFLYLFIAKGVSYFGDHIVMYKSTIFSWNFIKIKHWAVLFIPLFIPQFFCKYMCFQKAGYNIINRALKITQIKRDTDVCISCKKCDRLCPMQVNPSTKNAISGEDCLSCFNCLDTDACPSKAQALSLTVLGYKVNHVYFAVGAMSLYMISTYLILFVFKW</sequence>
<keyword evidence="7" id="KW-0812">Transmembrane</keyword>
<name>A0ABM8B0B8_9BACT</name>
<dbReference type="InterPro" id="IPR017896">
    <property type="entry name" value="4Fe4S_Fe-S-bd"/>
</dbReference>
<comment type="subcellular location">
    <subcellularLocation>
        <location evidence="1">Cell membrane</location>
    </subcellularLocation>
</comment>
<accession>A0ABM8B0B8</accession>
<evidence type="ECO:0000256" key="2">
    <source>
        <dbReference type="ARBA" id="ARBA00022475"/>
    </source>
</evidence>
<evidence type="ECO:0000256" key="7">
    <source>
        <dbReference type="SAM" id="Phobius"/>
    </source>
</evidence>
<evidence type="ECO:0000256" key="3">
    <source>
        <dbReference type="ARBA" id="ARBA00022723"/>
    </source>
</evidence>
<keyword evidence="6 7" id="KW-0472">Membrane</keyword>
<evidence type="ECO:0000256" key="6">
    <source>
        <dbReference type="ARBA" id="ARBA00023136"/>
    </source>
</evidence>
<evidence type="ECO:0000259" key="8">
    <source>
        <dbReference type="PROSITE" id="PS51379"/>
    </source>
</evidence>
<keyword evidence="3" id="KW-0479">Metal-binding</keyword>
<feature type="transmembrane region" description="Helical" evidence="7">
    <location>
        <begin position="238"/>
        <end position="259"/>
    </location>
</feature>
<feature type="transmembrane region" description="Helical" evidence="7">
    <location>
        <begin position="16"/>
        <end position="36"/>
    </location>
</feature>
<dbReference type="RefSeq" id="WP_281763100.1">
    <property type="nucleotide sequence ID" value="NZ_AP026709.1"/>
</dbReference>
<dbReference type="EMBL" id="AP026709">
    <property type="protein sequence ID" value="BDQ37242.1"/>
    <property type="molecule type" value="Genomic_DNA"/>
</dbReference>
<reference evidence="9 10" key="1">
    <citation type="submission" date="2022-08" db="EMBL/GenBank/DDBJ databases">
        <title>Genome Sequence of the sulphate-reducing bacterium, Pseudodesulfovibrio sp. SYK.</title>
        <authorList>
            <person name="Kondo R."/>
            <person name="Kataoka T."/>
        </authorList>
    </citation>
    <scope>NUCLEOTIDE SEQUENCE [LARGE SCALE GENOMIC DNA]</scope>
    <source>
        <strain evidence="9 10">SYK</strain>
    </source>
</reference>
<keyword evidence="4" id="KW-0408">Iron</keyword>
<keyword evidence="5" id="KW-0411">Iron-sulfur</keyword>
<evidence type="ECO:0000256" key="1">
    <source>
        <dbReference type="ARBA" id="ARBA00004236"/>
    </source>
</evidence>
<keyword evidence="2" id="KW-1003">Cell membrane</keyword>
<evidence type="ECO:0000313" key="9">
    <source>
        <dbReference type="EMBL" id="BDQ37242.1"/>
    </source>
</evidence>
<dbReference type="Proteomes" id="UP001317742">
    <property type="component" value="Chromosome"/>
</dbReference>
<dbReference type="PANTHER" id="PTHR30224:SF4">
    <property type="entry name" value="ELECTRON TRANSPORT PROTEIN YCCM-RELATED"/>
    <property type="match status" value="1"/>
</dbReference>
<dbReference type="Pfam" id="PF12801">
    <property type="entry name" value="Fer4_5"/>
    <property type="match status" value="2"/>
</dbReference>
<dbReference type="InterPro" id="IPR052378">
    <property type="entry name" value="NosR_regulator"/>
</dbReference>
<evidence type="ECO:0000313" key="10">
    <source>
        <dbReference type="Proteomes" id="UP001317742"/>
    </source>
</evidence>
<proteinExistence type="predicted"/>
<dbReference type="PROSITE" id="PS00198">
    <property type="entry name" value="4FE4S_FER_1"/>
    <property type="match status" value="1"/>
</dbReference>
<dbReference type="PANTHER" id="PTHR30224">
    <property type="entry name" value="ELECTRON TRANSPORT PROTEIN"/>
    <property type="match status" value="1"/>
</dbReference>
<feature type="transmembrane region" description="Helical" evidence="7">
    <location>
        <begin position="94"/>
        <end position="116"/>
    </location>
</feature>
<keyword evidence="10" id="KW-1185">Reference proteome</keyword>
<dbReference type="SUPFAM" id="SSF54862">
    <property type="entry name" value="4Fe-4S ferredoxins"/>
    <property type="match status" value="1"/>
</dbReference>
<feature type="transmembrane region" description="Helical" evidence="7">
    <location>
        <begin position="136"/>
        <end position="156"/>
    </location>
</feature>
<evidence type="ECO:0000256" key="5">
    <source>
        <dbReference type="ARBA" id="ARBA00023014"/>
    </source>
</evidence>
<dbReference type="PROSITE" id="PS51379">
    <property type="entry name" value="4FE4S_FER_2"/>
    <property type="match status" value="1"/>
</dbReference>